<accession>A0A2H3B1Q2</accession>
<organism evidence="1 2">
    <name type="scientific">Armillaria solidipes</name>
    <dbReference type="NCBI Taxonomy" id="1076256"/>
    <lineage>
        <taxon>Eukaryota</taxon>
        <taxon>Fungi</taxon>
        <taxon>Dikarya</taxon>
        <taxon>Basidiomycota</taxon>
        <taxon>Agaricomycotina</taxon>
        <taxon>Agaricomycetes</taxon>
        <taxon>Agaricomycetidae</taxon>
        <taxon>Agaricales</taxon>
        <taxon>Marasmiineae</taxon>
        <taxon>Physalacriaceae</taxon>
        <taxon>Armillaria</taxon>
    </lineage>
</organism>
<evidence type="ECO:0000313" key="1">
    <source>
        <dbReference type="EMBL" id="PBK64821.1"/>
    </source>
</evidence>
<gene>
    <name evidence="1" type="ORF">ARMSODRAFT_961654</name>
</gene>
<sequence>MSGASTESLTTETVASPPIHRLFVEILHEIFLLTLPRQHDGFYDVFNVAAGPWLVARVCSLWRRCSNHLLWCRMIVSPGRYNRRICKDPISLYTTALSHTGNHYLDIKLNESFSTDCPLALKAELLDISMIHCRRWRNVVVFIPSPLSARFLEVRGRLDLLSHITIFCQDDSDALNVFDDAPMLTGVYINVWHPRQSFPWSQLVSYSNSIDYGDDEATVAFLRIIQKAPSLRDLRIPYNADPDNPATSRMAISPVTHANLRVLHAAEPNLLAALTLPALTETKLGSPSDLDYPSSLLTELLSLILRSRCSLTKLTLENVEMTRVVFDILDLAPQLDTLDIEFGESTPECDPFLQTLFQRLACPSTDSKHAPFLAQLAHIRICIMDTMVQQPFRFMDSVFFNVVSSRWSSHILKSVSIHIVAPTPSPGWGLTVQHIKTLQRFKMEGLDIKISVLHCAGNTSRRRHWV</sequence>
<proteinExistence type="predicted"/>
<reference evidence="2" key="1">
    <citation type="journal article" date="2017" name="Nat. Ecol. Evol.">
        <title>Genome expansion and lineage-specific genetic innovations in the forest pathogenic fungi Armillaria.</title>
        <authorList>
            <person name="Sipos G."/>
            <person name="Prasanna A.N."/>
            <person name="Walter M.C."/>
            <person name="O'Connor E."/>
            <person name="Balint B."/>
            <person name="Krizsan K."/>
            <person name="Kiss B."/>
            <person name="Hess J."/>
            <person name="Varga T."/>
            <person name="Slot J."/>
            <person name="Riley R."/>
            <person name="Boka B."/>
            <person name="Rigling D."/>
            <person name="Barry K."/>
            <person name="Lee J."/>
            <person name="Mihaltcheva S."/>
            <person name="LaButti K."/>
            <person name="Lipzen A."/>
            <person name="Waldron R."/>
            <person name="Moloney N.M."/>
            <person name="Sperisen C."/>
            <person name="Kredics L."/>
            <person name="Vagvoelgyi C."/>
            <person name="Patrignani A."/>
            <person name="Fitzpatrick D."/>
            <person name="Nagy I."/>
            <person name="Doyle S."/>
            <person name="Anderson J.B."/>
            <person name="Grigoriev I.V."/>
            <person name="Gueldener U."/>
            <person name="Muensterkoetter M."/>
            <person name="Nagy L.G."/>
        </authorList>
    </citation>
    <scope>NUCLEOTIDE SEQUENCE [LARGE SCALE GENOMIC DNA]</scope>
    <source>
        <strain evidence="2">28-4</strain>
    </source>
</reference>
<dbReference type="Proteomes" id="UP000218334">
    <property type="component" value="Unassembled WGS sequence"/>
</dbReference>
<keyword evidence="2" id="KW-1185">Reference proteome</keyword>
<dbReference type="InterPro" id="IPR032675">
    <property type="entry name" value="LRR_dom_sf"/>
</dbReference>
<protein>
    <recommendedName>
        <fullName evidence="3">F-box domain-containing protein</fullName>
    </recommendedName>
</protein>
<dbReference type="Gene3D" id="3.80.10.10">
    <property type="entry name" value="Ribonuclease Inhibitor"/>
    <property type="match status" value="1"/>
</dbReference>
<name>A0A2H3B1Q2_9AGAR</name>
<dbReference type="EMBL" id="KZ293449">
    <property type="protein sequence ID" value="PBK64821.1"/>
    <property type="molecule type" value="Genomic_DNA"/>
</dbReference>
<evidence type="ECO:0000313" key="2">
    <source>
        <dbReference type="Proteomes" id="UP000218334"/>
    </source>
</evidence>
<dbReference type="AlphaFoldDB" id="A0A2H3B1Q2"/>
<evidence type="ECO:0008006" key="3">
    <source>
        <dbReference type="Google" id="ProtNLM"/>
    </source>
</evidence>